<dbReference type="Pfam" id="PF00512">
    <property type="entry name" value="HisKA"/>
    <property type="match status" value="1"/>
</dbReference>
<dbReference type="PROSITE" id="PS50109">
    <property type="entry name" value="HIS_KIN"/>
    <property type="match status" value="1"/>
</dbReference>
<dbReference type="Proteomes" id="UP000041247">
    <property type="component" value="Unassembled WGS sequence"/>
</dbReference>
<protein>
    <recommendedName>
        <fullName evidence="3">histidine kinase</fullName>
        <ecNumber evidence="3">2.7.13.3</ecNumber>
    </recommendedName>
</protein>
<dbReference type="CDD" id="cd00082">
    <property type="entry name" value="HisKA"/>
    <property type="match status" value="1"/>
</dbReference>
<organism evidence="13 14">
    <name type="scientific">Xanthomonas graminis pv. poae</name>
    <dbReference type="NCBI Taxonomy" id="227946"/>
    <lineage>
        <taxon>Bacteria</taxon>
        <taxon>Pseudomonadati</taxon>
        <taxon>Pseudomonadota</taxon>
        <taxon>Gammaproteobacteria</taxon>
        <taxon>Lysobacterales</taxon>
        <taxon>Lysobacteraceae</taxon>
        <taxon>Xanthomonas</taxon>
        <taxon>Xanthomonas translucens group</taxon>
        <taxon>Xanthomonas graminis</taxon>
    </lineage>
</organism>
<dbReference type="Pfam" id="PF00672">
    <property type="entry name" value="HAMP"/>
    <property type="match status" value="1"/>
</dbReference>
<feature type="transmembrane region" description="Helical" evidence="10">
    <location>
        <begin position="7"/>
        <end position="27"/>
    </location>
</feature>
<keyword evidence="6 10" id="KW-0812">Transmembrane</keyword>
<dbReference type="InterPro" id="IPR036097">
    <property type="entry name" value="HisK_dim/P_sf"/>
</dbReference>
<evidence type="ECO:0000256" key="10">
    <source>
        <dbReference type="SAM" id="Phobius"/>
    </source>
</evidence>
<keyword evidence="7 13" id="KW-0418">Kinase</keyword>
<dbReference type="InterPro" id="IPR003661">
    <property type="entry name" value="HisK_dim/P_dom"/>
</dbReference>
<keyword evidence="9" id="KW-0902">Two-component regulatory system</keyword>
<dbReference type="SUPFAM" id="SSF158472">
    <property type="entry name" value="HAMP domain-like"/>
    <property type="match status" value="1"/>
</dbReference>
<keyword evidence="8 10" id="KW-1133">Transmembrane helix</keyword>
<dbReference type="AlphaFoldDB" id="A0A0K3A7V1"/>
<evidence type="ECO:0000256" key="4">
    <source>
        <dbReference type="ARBA" id="ARBA00022553"/>
    </source>
</evidence>
<dbReference type="SMART" id="SM00304">
    <property type="entry name" value="HAMP"/>
    <property type="match status" value="1"/>
</dbReference>
<reference evidence="13 14" key="1">
    <citation type="submission" date="2015-07" db="EMBL/GenBank/DDBJ databases">
        <authorList>
            <person name="Noorani M."/>
        </authorList>
    </citation>
    <scope>NUCLEOTIDE SEQUENCE [LARGE SCALE GENOMIC DNA]</scope>
    <source>
        <strain evidence="13">LMG728</strain>
    </source>
</reference>
<dbReference type="InterPro" id="IPR050428">
    <property type="entry name" value="TCS_sensor_his_kinase"/>
</dbReference>
<dbReference type="InterPro" id="IPR005467">
    <property type="entry name" value="His_kinase_dom"/>
</dbReference>
<proteinExistence type="predicted"/>
<dbReference type="Pfam" id="PF02518">
    <property type="entry name" value="HATPase_c"/>
    <property type="match status" value="1"/>
</dbReference>
<name>A0A0K3A7V1_9XANT</name>
<keyword evidence="10" id="KW-0472">Membrane</keyword>
<dbReference type="GO" id="GO:0016020">
    <property type="term" value="C:membrane"/>
    <property type="evidence" value="ECO:0007669"/>
    <property type="project" value="UniProtKB-SubCell"/>
</dbReference>
<dbReference type="PANTHER" id="PTHR45436">
    <property type="entry name" value="SENSOR HISTIDINE KINASE YKOH"/>
    <property type="match status" value="1"/>
</dbReference>
<evidence type="ECO:0000256" key="5">
    <source>
        <dbReference type="ARBA" id="ARBA00022679"/>
    </source>
</evidence>
<dbReference type="InterPro" id="IPR036890">
    <property type="entry name" value="HATPase_C_sf"/>
</dbReference>
<evidence type="ECO:0000256" key="7">
    <source>
        <dbReference type="ARBA" id="ARBA00022777"/>
    </source>
</evidence>
<dbReference type="GO" id="GO:0000155">
    <property type="term" value="F:phosphorelay sensor kinase activity"/>
    <property type="evidence" value="ECO:0007669"/>
    <property type="project" value="InterPro"/>
</dbReference>
<evidence type="ECO:0000256" key="3">
    <source>
        <dbReference type="ARBA" id="ARBA00012438"/>
    </source>
</evidence>
<keyword evidence="4" id="KW-0597">Phosphoprotein</keyword>
<dbReference type="InterPro" id="IPR003594">
    <property type="entry name" value="HATPase_dom"/>
</dbReference>
<dbReference type="PANTHER" id="PTHR45436:SF10">
    <property type="entry name" value="HISTIDINE KINASE"/>
    <property type="match status" value="1"/>
</dbReference>
<evidence type="ECO:0000256" key="2">
    <source>
        <dbReference type="ARBA" id="ARBA00004370"/>
    </source>
</evidence>
<comment type="subcellular location">
    <subcellularLocation>
        <location evidence="2">Membrane</location>
    </subcellularLocation>
</comment>
<feature type="transmembrane region" description="Helical" evidence="10">
    <location>
        <begin position="187"/>
        <end position="210"/>
    </location>
</feature>
<dbReference type="CDD" id="cd06225">
    <property type="entry name" value="HAMP"/>
    <property type="match status" value="1"/>
</dbReference>
<dbReference type="NCBIfam" id="NF008312">
    <property type="entry name" value="PRK11100.1"/>
    <property type="match status" value="1"/>
</dbReference>
<dbReference type="PROSITE" id="PS50885">
    <property type="entry name" value="HAMP"/>
    <property type="match status" value="1"/>
</dbReference>
<dbReference type="EMBL" id="CXOK01000103">
    <property type="protein sequence ID" value="CTP91545.1"/>
    <property type="molecule type" value="Genomic_DNA"/>
</dbReference>
<evidence type="ECO:0000256" key="6">
    <source>
        <dbReference type="ARBA" id="ARBA00022692"/>
    </source>
</evidence>
<evidence type="ECO:0000259" key="12">
    <source>
        <dbReference type="PROSITE" id="PS50885"/>
    </source>
</evidence>
<gene>
    <name evidence="13" type="ORF">XTPLMG728_2936</name>
</gene>
<dbReference type="InterPro" id="IPR003660">
    <property type="entry name" value="HAMP_dom"/>
</dbReference>
<dbReference type="Gene3D" id="3.30.565.10">
    <property type="entry name" value="Histidine kinase-like ATPase, C-terminal domain"/>
    <property type="match status" value="1"/>
</dbReference>
<evidence type="ECO:0000256" key="9">
    <source>
        <dbReference type="ARBA" id="ARBA00023012"/>
    </source>
</evidence>
<evidence type="ECO:0000313" key="14">
    <source>
        <dbReference type="Proteomes" id="UP000041247"/>
    </source>
</evidence>
<dbReference type="SUPFAM" id="SSF55874">
    <property type="entry name" value="ATPase domain of HSP90 chaperone/DNA topoisomerase II/histidine kinase"/>
    <property type="match status" value="1"/>
</dbReference>
<accession>A0A0K3A7V1</accession>
<dbReference type="SUPFAM" id="SSF47384">
    <property type="entry name" value="Homodimeric domain of signal transducing histidine kinase"/>
    <property type="match status" value="1"/>
</dbReference>
<dbReference type="SMART" id="SM00388">
    <property type="entry name" value="HisKA"/>
    <property type="match status" value="1"/>
</dbReference>
<evidence type="ECO:0000313" key="13">
    <source>
        <dbReference type="EMBL" id="CTP91545.1"/>
    </source>
</evidence>
<dbReference type="EC" id="2.7.13.3" evidence="3"/>
<dbReference type="Gene3D" id="1.10.287.130">
    <property type="match status" value="1"/>
</dbReference>
<dbReference type="Gene3D" id="6.10.340.10">
    <property type="match status" value="1"/>
</dbReference>
<comment type="catalytic activity">
    <reaction evidence="1">
        <text>ATP + protein L-histidine = ADP + protein N-phospho-L-histidine.</text>
        <dbReference type="EC" id="2.7.13.3"/>
    </reaction>
</comment>
<keyword evidence="5" id="KW-0808">Transferase</keyword>
<dbReference type="SMART" id="SM00387">
    <property type="entry name" value="HATPase_c"/>
    <property type="match status" value="1"/>
</dbReference>
<sequence length="507" mass="55628">MRLGLKLFLGFFLIVGVAAFFVMRVFVNEVKPGVRQAMESTLVDAANVLAQMAASDLKAGRIDSGAFARDLRAAQRRNPRAMVWRFPKRSVDYRVTITDAAGVVVFDSRGQDLGRDNSRWNDVYRTLRGEYGARSSAEGDGDPEHTVMHVAASIYDPADARRLIGVLTLSQPNRSIEPFIVASQRNILLRGAWLIGISALIGLLMTWGLLRGIGRLNRYAQAVSAGEPVPPPPPPRRDEIGDLGRALETMRRKLEGKAYVEQYVQSLTHEMKSPLAAIRGAAELLQEPLPDAERQRFVRNIAEQQQRLTETIDKLLALAEVEQHGWLQRRERIALAPLFAQLAEALAPQLRASGVQLQVHTPDAELALAGDPYLLRQALHNPLDNAIVFSPAGGTVVLRAERAAHARIALLVEDAGSGGPAYALQRVFERFYSLPRPTTGQRRFRPGAVVRARSGAAARRRGQFAQPRVRRRAGAPGAWLKTAQCRHCAVPVRGRCGEAGSPQTSGA</sequence>
<feature type="domain" description="HAMP" evidence="12">
    <location>
        <begin position="207"/>
        <end position="259"/>
    </location>
</feature>
<feature type="domain" description="Histidine kinase" evidence="11">
    <location>
        <begin position="266"/>
        <end position="440"/>
    </location>
</feature>
<evidence type="ECO:0000256" key="1">
    <source>
        <dbReference type="ARBA" id="ARBA00000085"/>
    </source>
</evidence>
<evidence type="ECO:0000259" key="11">
    <source>
        <dbReference type="PROSITE" id="PS50109"/>
    </source>
</evidence>
<evidence type="ECO:0000256" key="8">
    <source>
        <dbReference type="ARBA" id="ARBA00022989"/>
    </source>
</evidence>